<organism evidence="10">
    <name type="scientific">hydrothermal vent metagenome</name>
    <dbReference type="NCBI Taxonomy" id="652676"/>
    <lineage>
        <taxon>unclassified sequences</taxon>
        <taxon>metagenomes</taxon>
        <taxon>ecological metagenomes</taxon>
    </lineage>
</organism>
<evidence type="ECO:0000256" key="5">
    <source>
        <dbReference type="ARBA" id="ARBA00022692"/>
    </source>
</evidence>
<dbReference type="InterPro" id="IPR024989">
    <property type="entry name" value="MFS_assoc_dom"/>
</dbReference>
<feature type="transmembrane region" description="Helical" evidence="8">
    <location>
        <begin position="315"/>
        <end position="336"/>
    </location>
</feature>
<feature type="transmembrane region" description="Helical" evidence="8">
    <location>
        <begin position="342"/>
        <end position="361"/>
    </location>
</feature>
<evidence type="ECO:0000256" key="2">
    <source>
        <dbReference type="ARBA" id="ARBA00022448"/>
    </source>
</evidence>
<dbReference type="GO" id="GO:0005886">
    <property type="term" value="C:plasma membrane"/>
    <property type="evidence" value="ECO:0007669"/>
    <property type="project" value="UniProtKB-SubCell"/>
</dbReference>
<feature type="domain" description="Major facilitator superfamily associated" evidence="9">
    <location>
        <begin position="5"/>
        <end position="341"/>
    </location>
</feature>
<dbReference type="PANTHER" id="PTHR23522">
    <property type="entry name" value="BLL5896 PROTEIN"/>
    <property type="match status" value="1"/>
</dbReference>
<proteinExistence type="predicted"/>
<comment type="subcellular location">
    <subcellularLocation>
        <location evidence="1">Cell inner membrane</location>
        <topology evidence="1">Multi-pass membrane protein</topology>
    </subcellularLocation>
</comment>
<dbReference type="PANTHER" id="PTHR23522:SF10">
    <property type="entry name" value="3-PHENYLPROPIONIC ACID TRANSPORTER-RELATED"/>
    <property type="match status" value="1"/>
</dbReference>
<dbReference type="InterPro" id="IPR036259">
    <property type="entry name" value="MFS_trans_sf"/>
</dbReference>
<feature type="transmembrane region" description="Helical" evidence="8">
    <location>
        <begin position="63"/>
        <end position="82"/>
    </location>
</feature>
<keyword evidence="2" id="KW-0813">Transport</keyword>
<feature type="transmembrane region" description="Helical" evidence="8">
    <location>
        <begin position="255"/>
        <end position="274"/>
    </location>
</feature>
<keyword evidence="6 8" id="KW-1133">Transmembrane helix</keyword>
<feature type="transmembrane region" description="Helical" evidence="8">
    <location>
        <begin position="194"/>
        <end position="215"/>
    </location>
</feature>
<feature type="transmembrane region" description="Helical" evidence="8">
    <location>
        <begin position="7"/>
        <end position="24"/>
    </location>
</feature>
<evidence type="ECO:0000256" key="6">
    <source>
        <dbReference type="ARBA" id="ARBA00022989"/>
    </source>
</evidence>
<keyword evidence="3" id="KW-1003">Cell membrane</keyword>
<dbReference type="GO" id="GO:0030395">
    <property type="term" value="F:lactose binding"/>
    <property type="evidence" value="ECO:0007669"/>
    <property type="project" value="TreeGrafter"/>
</dbReference>
<feature type="transmembrane region" description="Helical" evidence="8">
    <location>
        <begin position="280"/>
        <end position="303"/>
    </location>
</feature>
<accession>A0A1W1CHQ7</accession>
<dbReference type="InterPro" id="IPR026032">
    <property type="entry name" value="HcaT-like"/>
</dbReference>
<evidence type="ECO:0000256" key="1">
    <source>
        <dbReference type="ARBA" id="ARBA00004429"/>
    </source>
</evidence>
<evidence type="ECO:0000256" key="4">
    <source>
        <dbReference type="ARBA" id="ARBA00022519"/>
    </source>
</evidence>
<feature type="transmembrane region" description="Helical" evidence="8">
    <location>
        <begin position="149"/>
        <end position="167"/>
    </location>
</feature>
<dbReference type="Pfam" id="PF12832">
    <property type="entry name" value="MFS_1_like"/>
    <property type="match status" value="1"/>
</dbReference>
<sequence>MFQLLSFFYYFYFSIIGIYIIFLPKVLSEVGYSASEIGIIFSAAPLVRFILPFLFMRGLHLSANIFKASLLVIVLSVCSFYLSVENFWALLVSNIVMGVGMSLVLPYIETIALHSIGKERYGKSRLYGSLGFIIVALILVKFLSSAYIAFDFLLILSIITAVVALGVQQRSSKEQNGVDARLSNDIHLLQDWQLWAGLVLMQMSFGAFYNFFTIYETDHGISLDMTVYLWSFGVFIEIVMFFFQGKLLHFDLLNIIRFTMLATILRWFLVFAFATNLPMLFFAQSLHALSFALFHSAAISYLFHLYKNKSLAQQLFSGMGYGLGGLSGAMLSGYIYEYYPSYLFLSSAFIAFGAYLSISLWKKKSQGVIMD</sequence>
<gene>
    <name evidence="10" type="ORF">MNB_SM-5-766</name>
</gene>
<keyword evidence="4" id="KW-0997">Cell inner membrane</keyword>
<evidence type="ECO:0000256" key="7">
    <source>
        <dbReference type="ARBA" id="ARBA00023136"/>
    </source>
</evidence>
<reference evidence="10" key="1">
    <citation type="submission" date="2016-10" db="EMBL/GenBank/DDBJ databases">
        <authorList>
            <person name="de Groot N.N."/>
        </authorList>
    </citation>
    <scope>NUCLEOTIDE SEQUENCE</scope>
</reference>
<evidence type="ECO:0000259" key="9">
    <source>
        <dbReference type="Pfam" id="PF12832"/>
    </source>
</evidence>
<protein>
    <submittedName>
        <fullName evidence="10">Putative MFS metabolite transporter</fullName>
    </submittedName>
</protein>
<feature type="transmembrane region" description="Helical" evidence="8">
    <location>
        <begin position="126"/>
        <end position="143"/>
    </location>
</feature>
<feature type="transmembrane region" description="Helical" evidence="8">
    <location>
        <begin position="227"/>
        <end position="243"/>
    </location>
</feature>
<feature type="transmembrane region" description="Helical" evidence="8">
    <location>
        <begin position="30"/>
        <end position="51"/>
    </location>
</feature>
<dbReference type="EMBL" id="FPHH01000086">
    <property type="protein sequence ID" value="SFV65319.1"/>
    <property type="molecule type" value="Genomic_DNA"/>
</dbReference>
<dbReference type="GO" id="GO:0015528">
    <property type="term" value="F:lactose:proton symporter activity"/>
    <property type="evidence" value="ECO:0007669"/>
    <property type="project" value="TreeGrafter"/>
</dbReference>
<keyword evidence="5 8" id="KW-0812">Transmembrane</keyword>
<evidence type="ECO:0000256" key="8">
    <source>
        <dbReference type="SAM" id="Phobius"/>
    </source>
</evidence>
<evidence type="ECO:0000313" key="10">
    <source>
        <dbReference type="EMBL" id="SFV65319.1"/>
    </source>
</evidence>
<dbReference type="Gene3D" id="1.20.1250.20">
    <property type="entry name" value="MFS general substrate transporter like domains"/>
    <property type="match status" value="2"/>
</dbReference>
<name>A0A1W1CHQ7_9ZZZZ</name>
<dbReference type="SUPFAM" id="SSF103473">
    <property type="entry name" value="MFS general substrate transporter"/>
    <property type="match status" value="1"/>
</dbReference>
<evidence type="ECO:0000256" key="3">
    <source>
        <dbReference type="ARBA" id="ARBA00022475"/>
    </source>
</evidence>
<dbReference type="PIRSF" id="PIRSF004925">
    <property type="entry name" value="HcaT"/>
    <property type="match status" value="1"/>
</dbReference>
<keyword evidence="7 8" id="KW-0472">Membrane</keyword>
<dbReference type="AlphaFoldDB" id="A0A1W1CHQ7"/>